<gene>
    <name evidence="1" type="ORF">CFBP6624_25375</name>
</gene>
<dbReference type="EMBL" id="CP039909">
    <property type="protein sequence ID" value="QCM03548.1"/>
    <property type="molecule type" value="Genomic_DNA"/>
</dbReference>
<protein>
    <submittedName>
        <fullName evidence="1">RES domain-containing protein</fullName>
    </submittedName>
</protein>
<dbReference type="Proteomes" id="UP000298646">
    <property type="component" value="Plasmid pAtCFBP6624"/>
</dbReference>
<evidence type="ECO:0000313" key="2">
    <source>
        <dbReference type="Proteomes" id="UP000298646"/>
    </source>
</evidence>
<sequence length="251" mass="27680">MLIWESTLSTGPSYLPVSAFDIDTFNDILVEEIDSDFTSSICCCVDCYEDFALTCPGVEIHDVEFQTNAVSVYYCVEQSHLVHLYTAELMTLKHFVFCPRCGTYVRRSIHIFEHPFDRVEEIEKSIGEPPSIGSATPFLLLKHPFARSILEAVRGLSADTTPKLTPGTFFRARKSAHITKQYQSFSDIATFGPSPSGVIGEGRFNHAGAPMICLATTLETALLEIGSLNELSSVVKLALDVEQCTACRAAH</sequence>
<organism evidence="1 2">
    <name type="scientific">Agrobacterium tumefaciens</name>
    <dbReference type="NCBI Taxonomy" id="358"/>
    <lineage>
        <taxon>Bacteria</taxon>
        <taxon>Pseudomonadati</taxon>
        <taxon>Pseudomonadota</taxon>
        <taxon>Alphaproteobacteria</taxon>
        <taxon>Hyphomicrobiales</taxon>
        <taxon>Rhizobiaceae</taxon>
        <taxon>Rhizobium/Agrobacterium group</taxon>
        <taxon>Agrobacterium</taxon>
        <taxon>Agrobacterium tumefaciens complex</taxon>
    </lineage>
</organism>
<keyword evidence="1" id="KW-0614">Plasmid</keyword>
<accession>A0AAE6BSL5</accession>
<geneLocation type="plasmid" evidence="2">
    <name>patcfbp6624</name>
</geneLocation>
<evidence type="ECO:0000313" key="1">
    <source>
        <dbReference type="EMBL" id="QCM03548.1"/>
    </source>
</evidence>
<dbReference type="AlphaFoldDB" id="A0AAE6BSL5"/>
<proteinExistence type="predicted"/>
<name>A0AAE6BSL5_AGRTU</name>
<dbReference type="RefSeq" id="WP_080843284.1">
    <property type="nucleotide sequence ID" value="NZ_CP039905.1"/>
</dbReference>
<reference evidence="1 2" key="1">
    <citation type="submission" date="2019-04" db="EMBL/GenBank/DDBJ databases">
        <title>Complete genome sequence of Agrobacterium tumefaciens CFBP6624.</title>
        <authorList>
            <person name="Haryono M."/>
            <person name="Lin Y.-C."/>
            <person name="Lai E.-M."/>
            <person name="Kuo C.-H."/>
        </authorList>
    </citation>
    <scope>NUCLEOTIDE SEQUENCE [LARGE SCALE GENOMIC DNA]</scope>
    <source>
        <strain evidence="1 2">CFBP6624</strain>
        <plasmid evidence="2">patcfbp6624</plasmid>
    </source>
</reference>